<dbReference type="EMBL" id="CAIIXF020000001">
    <property type="protein sequence ID" value="CAH1774086.1"/>
    <property type="molecule type" value="Genomic_DNA"/>
</dbReference>
<keyword evidence="2" id="KW-0472">Membrane</keyword>
<evidence type="ECO:0000256" key="1">
    <source>
        <dbReference type="SAM" id="MobiDB-lite"/>
    </source>
</evidence>
<keyword evidence="2" id="KW-1133">Transmembrane helix</keyword>
<comment type="caution">
    <text evidence="3">The sequence shown here is derived from an EMBL/GenBank/DDBJ whole genome shotgun (WGS) entry which is preliminary data.</text>
</comment>
<organism evidence="3 4">
    <name type="scientific">Owenia fusiformis</name>
    <name type="common">Polychaete worm</name>
    <dbReference type="NCBI Taxonomy" id="6347"/>
    <lineage>
        <taxon>Eukaryota</taxon>
        <taxon>Metazoa</taxon>
        <taxon>Spiralia</taxon>
        <taxon>Lophotrochozoa</taxon>
        <taxon>Annelida</taxon>
        <taxon>Polychaeta</taxon>
        <taxon>Sedentaria</taxon>
        <taxon>Canalipalpata</taxon>
        <taxon>Sabellida</taxon>
        <taxon>Oweniida</taxon>
        <taxon>Oweniidae</taxon>
        <taxon>Owenia</taxon>
    </lineage>
</organism>
<feature type="region of interest" description="Disordered" evidence="1">
    <location>
        <begin position="152"/>
        <end position="187"/>
    </location>
</feature>
<dbReference type="AlphaFoldDB" id="A0A8S4MYQ3"/>
<sequence length="187" mass="21190">MALPNMKGIYNVSDGFVNLRIKEDVLKRILNQHSPDITTTTTTTTTTATIQPTITTSNETTTEHLHGLSSDTQALLYIIIVLLFYAFSMIILLVKYVRREHQEAILNYYYYEFVQRKHFHTARYHNKTTVMSLMKQTLPLWSLMNKYDIPPTPIANPGTNNDEEGDGVTAGTSASTEETHGFKVTTV</sequence>
<evidence type="ECO:0000313" key="4">
    <source>
        <dbReference type="Proteomes" id="UP000749559"/>
    </source>
</evidence>
<evidence type="ECO:0000256" key="2">
    <source>
        <dbReference type="SAM" id="Phobius"/>
    </source>
</evidence>
<keyword evidence="4" id="KW-1185">Reference proteome</keyword>
<protein>
    <submittedName>
        <fullName evidence="3">Uncharacterized protein</fullName>
    </submittedName>
</protein>
<reference evidence="3" key="1">
    <citation type="submission" date="2022-03" db="EMBL/GenBank/DDBJ databases">
        <authorList>
            <person name="Martin C."/>
        </authorList>
    </citation>
    <scope>NUCLEOTIDE SEQUENCE</scope>
</reference>
<keyword evidence="2" id="KW-0812">Transmembrane</keyword>
<feature type="transmembrane region" description="Helical" evidence="2">
    <location>
        <begin position="74"/>
        <end position="94"/>
    </location>
</feature>
<gene>
    <name evidence="3" type="ORF">OFUS_LOCUS1606</name>
</gene>
<accession>A0A8S4MYQ3</accession>
<dbReference type="OrthoDB" id="6078448at2759"/>
<proteinExistence type="predicted"/>
<dbReference type="Proteomes" id="UP000749559">
    <property type="component" value="Unassembled WGS sequence"/>
</dbReference>
<name>A0A8S4MYQ3_OWEFU</name>
<evidence type="ECO:0000313" key="3">
    <source>
        <dbReference type="EMBL" id="CAH1774086.1"/>
    </source>
</evidence>